<dbReference type="Pfam" id="PF01134">
    <property type="entry name" value="GIDA"/>
    <property type="match status" value="1"/>
</dbReference>
<dbReference type="NCBIfam" id="NF003739">
    <property type="entry name" value="PRK05335.1"/>
    <property type="match status" value="1"/>
</dbReference>
<evidence type="ECO:0000256" key="7">
    <source>
        <dbReference type="ARBA" id="ARBA00022827"/>
    </source>
</evidence>
<dbReference type="SUPFAM" id="SSF51905">
    <property type="entry name" value="FAD/NAD(P)-binding domain"/>
    <property type="match status" value="1"/>
</dbReference>
<dbReference type="AlphaFoldDB" id="A0A9D1LMM3"/>
<comment type="function">
    <text evidence="10">Catalyzes the folate-dependent formation of 5-methyl-uridine at position 54 (M-5-U54) in all tRNAs.</text>
</comment>
<dbReference type="InterPro" id="IPR036188">
    <property type="entry name" value="FAD/NAD-bd_sf"/>
</dbReference>
<dbReference type="GO" id="GO:0005829">
    <property type="term" value="C:cytosol"/>
    <property type="evidence" value="ECO:0007669"/>
    <property type="project" value="TreeGrafter"/>
</dbReference>
<reference evidence="12" key="2">
    <citation type="journal article" date="2021" name="PeerJ">
        <title>Extensive microbial diversity within the chicken gut microbiome revealed by metagenomics and culture.</title>
        <authorList>
            <person name="Gilroy R."/>
            <person name="Ravi A."/>
            <person name="Getino M."/>
            <person name="Pursley I."/>
            <person name="Horton D.L."/>
            <person name="Alikhan N.F."/>
            <person name="Baker D."/>
            <person name="Gharbi K."/>
            <person name="Hall N."/>
            <person name="Watson M."/>
            <person name="Adriaenssens E.M."/>
            <person name="Foster-Nyarko E."/>
            <person name="Jarju S."/>
            <person name="Secka A."/>
            <person name="Antonio M."/>
            <person name="Oren A."/>
            <person name="Chaudhuri R.R."/>
            <person name="La Ragione R."/>
            <person name="Hildebrand F."/>
            <person name="Pallen M.J."/>
        </authorList>
    </citation>
    <scope>NUCLEOTIDE SEQUENCE</scope>
    <source>
        <strain evidence="12">CHK191-8634</strain>
    </source>
</reference>
<keyword evidence="7 10" id="KW-0274">FAD</keyword>
<accession>A0A9D1LMM3</accession>
<evidence type="ECO:0000256" key="10">
    <source>
        <dbReference type="HAMAP-Rule" id="MF_01037"/>
    </source>
</evidence>
<evidence type="ECO:0000256" key="2">
    <source>
        <dbReference type="ARBA" id="ARBA00022490"/>
    </source>
</evidence>
<evidence type="ECO:0000256" key="5">
    <source>
        <dbReference type="ARBA" id="ARBA00022679"/>
    </source>
</evidence>
<evidence type="ECO:0000256" key="6">
    <source>
        <dbReference type="ARBA" id="ARBA00022694"/>
    </source>
</evidence>
<reference evidence="12" key="1">
    <citation type="submission" date="2020-10" db="EMBL/GenBank/DDBJ databases">
        <authorList>
            <person name="Gilroy R."/>
        </authorList>
    </citation>
    <scope>NUCLEOTIDE SEQUENCE</scope>
    <source>
        <strain evidence="12">CHK191-8634</strain>
    </source>
</reference>
<evidence type="ECO:0000256" key="4">
    <source>
        <dbReference type="ARBA" id="ARBA00022630"/>
    </source>
</evidence>
<comment type="subcellular location">
    <subcellularLocation>
        <location evidence="10">Cytoplasm</location>
    </subcellularLocation>
</comment>
<evidence type="ECO:0000259" key="11">
    <source>
        <dbReference type="Pfam" id="PF01134"/>
    </source>
</evidence>
<dbReference type="PANTHER" id="PTHR11806">
    <property type="entry name" value="GLUCOSE INHIBITED DIVISION PROTEIN A"/>
    <property type="match status" value="1"/>
</dbReference>
<dbReference type="EC" id="2.1.1.74" evidence="10"/>
<protein>
    <recommendedName>
        <fullName evidence="10">Methylenetetrahydrofolate--tRNA-(uracil-5-)-methyltransferase TrmFO</fullName>
        <ecNumber evidence="10">2.1.1.74</ecNumber>
    </recommendedName>
    <alternativeName>
        <fullName evidence="10">Folate-dependent tRNA (uracil-5-)-methyltransferase</fullName>
    </alternativeName>
    <alternativeName>
        <fullName evidence="10">Folate-dependent tRNA(M-5-U54)-methyltransferase</fullName>
    </alternativeName>
</protein>
<organism evidence="12 13">
    <name type="scientific">Candidatus Ventrousia excrementavium</name>
    <dbReference type="NCBI Taxonomy" id="2840961"/>
    <lineage>
        <taxon>Bacteria</taxon>
        <taxon>Bacillati</taxon>
        <taxon>Bacillota</taxon>
        <taxon>Clostridia</taxon>
        <taxon>Eubacteriales</taxon>
        <taxon>Clostridiaceae</taxon>
        <taxon>Clostridiaceae incertae sedis</taxon>
        <taxon>Candidatus Ventrousia</taxon>
    </lineage>
</organism>
<sequence length="443" mass="48919">MNKAIVIGAGLAGSEAAWQLARRGVDVTLIEMRPNHASPAHHTGQFAELVCSNSLRGAALSTAPGLLKEELRRTGSLIMQCADQCAVPAGGALAVDRERFSQMVTERLCAHPRVTVVHERVDDIPPGSVIVASGPLTEGALADSISRALGQSEPLHFYDAAAPIVSFSSIDMDKAYFASRYDKGDADYINCPMDKEQYTAFVAALRTAEEAPVHGFEDKKVFEGCMPVEVMARRGEDTLRYGPMKPVGLRDPRTGARPYAVVQLRADNAQKTMYNVVGFQTHLRFPEQKRVFSMIPGLENAEFLRYGVMHRNSFLRSPGLLDRYYRVIGRENLWFAGQITGVEGYIESAASGLCAGLNLARQLQGRALIDFPPETALGALALHISTENRDFQPMNINFGLLPPMPERIRGKRERYTALAMRALGCLEQLRPVYQEDLEYENHH</sequence>
<feature type="binding site" evidence="10">
    <location>
        <begin position="8"/>
        <end position="13"/>
    </location>
    <ligand>
        <name>FAD</name>
        <dbReference type="ChEBI" id="CHEBI:57692"/>
    </ligand>
</feature>
<dbReference type="GO" id="GO:0047151">
    <property type="term" value="F:tRNA (uracil(54)-C5)-methyltransferase activity, 5,10-methylenetetrahydrofolate-dependent"/>
    <property type="evidence" value="ECO:0007669"/>
    <property type="project" value="UniProtKB-UniRule"/>
</dbReference>
<keyword evidence="2 10" id="KW-0963">Cytoplasm</keyword>
<keyword evidence="5 10" id="KW-0808">Transferase</keyword>
<dbReference type="NCBIfam" id="TIGR00137">
    <property type="entry name" value="gid_trmFO"/>
    <property type="match status" value="1"/>
</dbReference>
<comment type="similarity">
    <text evidence="10">Belongs to the MnmG family. TrmFO subfamily.</text>
</comment>
<dbReference type="GO" id="GO:0030488">
    <property type="term" value="P:tRNA methylation"/>
    <property type="evidence" value="ECO:0007669"/>
    <property type="project" value="TreeGrafter"/>
</dbReference>
<dbReference type="GO" id="GO:0050660">
    <property type="term" value="F:flavin adenine dinucleotide binding"/>
    <property type="evidence" value="ECO:0007669"/>
    <property type="project" value="UniProtKB-UniRule"/>
</dbReference>
<proteinExistence type="inferred from homology"/>
<evidence type="ECO:0000256" key="1">
    <source>
        <dbReference type="ARBA" id="ARBA00001974"/>
    </source>
</evidence>
<evidence type="ECO:0000313" key="12">
    <source>
        <dbReference type="EMBL" id="HIU44656.1"/>
    </source>
</evidence>
<keyword evidence="8 10" id="KW-0521">NADP</keyword>
<evidence type="ECO:0000313" key="13">
    <source>
        <dbReference type="Proteomes" id="UP000824073"/>
    </source>
</evidence>
<dbReference type="InterPro" id="IPR004417">
    <property type="entry name" value="TrmFO"/>
</dbReference>
<feature type="domain" description="MnmG N-terminal" evidence="11">
    <location>
        <begin position="4"/>
        <end position="366"/>
    </location>
</feature>
<keyword evidence="4 10" id="KW-0285">Flavoprotein</keyword>
<dbReference type="InterPro" id="IPR040131">
    <property type="entry name" value="MnmG_N"/>
</dbReference>
<dbReference type="Proteomes" id="UP000824073">
    <property type="component" value="Unassembled WGS sequence"/>
</dbReference>
<comment type="caution">
    <text evidence="12">The sequence shown here is derived from an EMBL/GenBank/DDBJ whole genome shotgun (WGS) entry which is preliminary data.</text>
</comment>
<comment type="cofactor">
    <cofactor evidence="1 10">
        <name>FAD</name>
        <dbReference type="ChEBI" id="CHEBI:57692"/>
    </cofactor>
</comment>
<keyword evidence="6 10" id="KW-0819">tRNA processing</keyword>
<keyword evidence="3 10" id="KW-0489">Methyltransferase</keyword>
<evidence type="ECO:0000256" key="8">
    <source>
        <dbReference type="ARBA" id="ARBA00022857"/>
    </source>
</evidence>
<dbReference type="InterPro" id="IPR002218">
    <property type="entry name" value="MnmG-rel"/>
</dbReference>
<comment type="catalytic activity">
    <reaction evidence="10">
        <text>uridine(54) in tRNA + (6R)-5,10-methylene-5,6,7,8-tetrahydrofolate + NADH + H(+) = 5-methyluridine(54) in tRNA + (6S)-5,6,7,8-tetrahydrofolate + NAD(+)</text>
        <dbReference type="Rhea" id="RHEA:16873"/>
        <dbReference type="Rhea" id="RHEA-COMP:10167"/>
        <dbReference type="Rhea" id="RHEA-COMP:10193"/>
        <dbReference type="ChEBI" id="CHEBI:15378"/>
        <dbReference type="ChEBI" id="CHEBI:15636"/>
        <dbReference type="ChEBI" id="CHEBI:57453"/>
        <dbReference type="ChEBI" id="CHEBI:57540"/>
        <dbReference type="ChEBI" id="CHEBI:57945"/>
        <dbReference type="ChEBI" id="CHEBI:65315"/>
        <dbReference type="ChEBI" id="CHEBI:74447"/>
        <dbReference type="EC" id="2.1.1.74"/>
    </reaction>
</comment>
<evidence type="ECO:0000256" key="9">
    <source>
        <dbReference type="ARBA" id="ARBA00023027"/>
    </source>
</evidence>
<comment type="catalytic activity">
    <reaction evidence="10">
        <text>uridine(54) in tRNA + (6R)-5,10-methylene-5,6,7,8-tetrahydrofolate + NADPH + H(+) = 5-methyluridine(54) in tRNA + (6S)-5,6,7,8-tetrahydrofolate + NADP(+)</text>
        <dbReference type="Rhea" id="RHEA:62372"/>
        <dbReference type="Rhea" id="RHEA-COMP:10167"/>
        <dbReference type="Rhea" id="RHEA-COMP:10193"/>
        <dbReference type="ChEBI" id="CHEBI:15378"/>
        <dbReference type="ChEBI" id="CHEBI:15636"/>
        <dbReference type="ChEBI" id="CHEBI:57453"/>
        <dbReference type="ChEBI" id="CHEBI:57783"/>
        <dbReference type="ChEBI" id="CHEBI:58349"/>
        <dbReference type="ChEBI" id="CHEBI:65315"/>
        <dbReference type="ChEBI" id="CHEBI:74447"/>
        <dbReference type="EC" id="2.1.1.74"/>
    </reaction>
</comment>
<gene>
    <name evidence="10 12" type="primary">trmFO</name>
    <name evidence="12" type="ORF">IAB67_10225</name>
</gene>
<dbReference type="GO" id="GO:0002098">
    <property type="term" value="P:tRNA wobble uridine modification"/>
    <property type="evidence" value="ECO:0007669"/>
    <property type="project" value="TreeGrafter"/>
</dbReference>
<dbReference type="PANTHER" id="PTHR11806:SF2">
    <property type="entry name" value="METHYLENETETRAHYDROFOLATE--TRNA-(URACIL-5-)-METHYLTRANSFERASE TRMFO"/>
    <property type="match status" value="1"/>
</dbReference>
<name>A0A9D1LMM3_9CLOT</name>
<dbReference type="EMBL" id="DVMR01000080">
    <property type="protein sequence ID" value="HIU44656.1"/>
    <property type="molecule type" value="Genomic_DNA"/>
</dbReference>
<dbReference type="HAMAP" id="MF_01037">
    <property type="entry name" value="TrmFO"/>
    <property type="match status" value="1"/>
</dbReference>
<evidence type="ECO:0000256" key="3">
    <source>
        <dbReference type="ARBA" id="ARBA00022603"/>
    </source>
</evidence>
<dbReference type="Gene3D" id="3.50.50.60">
    <property type="entry name" value="FAD/NAD(P)-binding domain"/>
    <property type="match status" value="2"/>
</dbReference>
<keyword evidence="9 10" id="KW-0520">NAD</keyword>